<dbReference type="PANTHER" id="PTHR47454">
    <property type="entry name" value="RING FINGER PROTEIN 224"/>
    <property type="match status" value="1"/>
</dbReference>
<evidence type="ECO:0000256" key="2">
    <source>
        <dbReference type="ARBA" id="ARBA00022771"/>
    </source>
</evidence>
<dbReference type="Ensembl" id="ENSKMAT00000001337.1">
    <property type="protein sequence ID" value="ENSKMAP00000001299.1"/>
    <property type="gene ID" value="ENSKMAG00000001026.1"/>
</dbReference>
<evidence type="ECO:0000313" key="7">
    <source>
        <dbReference type="Proteomes" id="UP000264800"/>
    </source>
</evidence>
<dbReference type="PROSITE" id="PS50089">
    <property type="entry name" value="ZF_RING_2"/>
    <property type="match status" value="1"/>
</dbReference>
<evidence type="ECO:0000256" key="4">
    <source>
        <dbReference type="PROSITE-ProRule" id="PRU00175"/>
    </source>
</evidence>
<dbReference type="Proteomes" id="UP000264800">
    <property type="component" value="Unplaced"/>
</dbReference>
<keyword evidence="1" id="KW-0479">Metal-binding</keyword>
<keyword evidence="2 4" id="KW-0863">Zinc-finger</keyword>
<dbReference type="CDD" id="cd16565">
    <property type="entry name" value="RING-HC_RNF224"/>
    <property type="match status" value="1"/>
</dbReference>
<dbReference type="InterPro" id="IPR013083">
    <property type="entry name" value="Znf_RING/FYVE/PHD"/>
</dbReference>
<dbReference type="InterPro" id="IPR027370">
    <property type="entry name" value="Znf-RING_euk"/>
</dbReference>
<evidence type="ECO:0000256" key="3">
    <source>
        <dbReference type="ARBA" id="ARBA00022833"/>
    </source>
</evidence>
<reference evidence="6" key="1">
    <citation type="submission" date="2025-08" db="UniProtKB">
        <authorList>
            <consortium name="Ensembl"/>
        </authorList>
    </citation>
    <scope>IDENTIFICATION</scope>
</reference>
<sequence length="141" mass="15905">GDTPEVIMETMMPARRQDLVCIVCFGSYDLVTRLPRRLHCGHAFCQACLKRLDTVINDQVWIPCPQCRQNTPRPRGGAVGLDLDLASFLGVKAHFRSDSSFLSITPLQMPSTVTQENNTIPRWHPIPGNHPETPRRLFIVN</sequence>
<evidence type="ECO:0000256" key="1">
    <source>
        <dbReference type="ARBA" id="ARBA00022723"/>
    </source>
</evidence>
<accession>A0A3Q2ZSV1</accession>
<dbReference type="Gene3D" id="3.30.40.10">
    <property type="entry name" value="Zinc/RING finger domain, C3HC4 (zinc finger)"/>
    <property type="match status" value="1"/>
</dbReference>
<dbReference type="InterPro" id="IPR001841">
    <property type="entry name" value="Znf_RING"/>
</dbReference>
<dbReference type="InterPro" id="IPR017907">
    <property type="entry name" value="Znf_RING_CS"/>
</dbReference>
<organism evidence="6 7">
    <name type="scientific">Kryptolebias marmoratus</name>
    <name type="common">Mangrove killifish</name>
    <name type="synonym">Rivulus marmoratus</name>
    <dbReference type="NCBI Taxonomy" id="37003"/>
    <lineage>
        <taxon>Eukaryota</taxon>
        <taxon>Metazoa</taxon>
        <taxon>Chordata</taxon>
        <taxon>Craniata</taxon>
        <taxon>Vertebrata</taxon>
        <taxon>Euteleostomi</taxon>
        <taxon>Actinopterygii</taxon>
        <taxon>Neopterygii</taxon>
        <taxon>Teleostei</taxon>
        <taxon>Neoteleostei</taxon>
        <taxon>Acanthomorphata</taxon>
        <taxon>Ovalentaria</taxon>
        <taxon>Atherinomorphae</taxon>
        <taxon>Cyprinodontiformes</taxon>
        <taxon>Rivulidae</taxon>
        <taxon>Kryptolebias</taxon>
    </lineage>
</organism>
<dbReference type="PROSITE" id="PS00518">
    <property type="entry name" value="ZF_RING_1"/>
    <property type="match status" value="1"/>
</dbReference>
<reference evidence="6" key="2">
    <citation type="submission" date="2025-09" db="UniProtKB">
        <authorList>
            <consortium name="Ensembl"/>
        </authorList>
    </citation>
    <scope>IDENTIFICATION</scope>
</reference>
<protein>
    <recommendedName>
        <fullName evidence="5">RING-type domain-containing protein</fullName>
    </recommendedName>
</protein>
<dbReference type="GeneTree" id="ENSGT00510000050587"/>
<evidence type="ECO:0000313" key="6">
    <source>
        <dbReference type="Ensembl" id="ENSKMAP00000001299.1"/>
    </source>
</evidence>
<dbReference type="PANTHER" id="PTHR47454:SF1">
    <property type="entry name" value="RING FINGER PROTEIN 224"/>
    <property type="match status" value="1"/>
</dbReference>
<evidence type="ECO:0000259" key="5">
    <source>
        <dbReference type="PROSITE" id="PS50089"/>
    </source>
</evidence>
<dbReference type="SUPFAM" id="SSF57850">
    <property type="entry name" value="RING/U-box"/>
    <property type="match status" value="1"/>
</dbReference>
<dbReference type="AlphaFoldDB" id="A0A3Q2ZSV1"/>
<keyword evidence="3" id="KW-0862">Zinc</keyword>
<keyword evidence="7" id="KW-1185">Reference proteome</keyword>
<proteinExistence type="predicted"/>
<name>A0A3Q2ZSV1_KRYMA</name>
<dbReference type="Pfam" id="PF13445">
    <property type="entry name" value="zf-RING_UBOX"/>
    <property type="match status" value="1"/>
</dbReference>
<feature type="domain" description="RING-type" evidence="5">
    <location>
        <begin position="21"/>
        <end position="68"/>
    </location>
</feature>
<dbReference type="GO" id="GO:0008270">
    <property type="term" value="F:zinc ion binding"/>
    <property type="evidence" value="ECO:0007669"/>
    <property type="project" value="UniProtKB-KW"/>
</dbReference>
<dbReference type="SMART" id="SM00184">
    <property type="entry name" value="RING"/>
    <property type="match status" value="1"/>
</dbReference>
<dbReference type="InterPro" id="IPR053122">
    <property type="entry name" value="RING_finger_domain"/>
</dbReference>